<proteinExistence type="predicted"/>
<keyword evidence="1" id="KW-0812">Transmembrane</keyword>
<protein>
    <recommendedName>
        <fullName evidence="2">CRAL-TRIO domain-containing protein</fullName>
    </recommendedName>
</protein>
<evidence type="ECO:0000259" key="2">
    <source>
        <dbReference type="PROSITE" id="PS50191"/>
    </source>
</evidence>
<dbReference type="Pfam" id="PF00650">
    <property type="entry name" value="CRAL_TRIO"/>
    <property type="match status" value="2"/>
</dbReference>
<organism evidence="3 4">
    <name type="scientific">Symbiodinium natans</name>
    <dbReference type="NCBI Taxonomy" id="878477"/>
    <lineage>
        <taxon>Eukaryota</taxon>
        <taxon>Sar</taxon>
        <taxon>Alveolata</taxon>
        <taxon>Dinophyceae</taxon>
        <taxon>Suessiales</taxon>
        <taxon>Symbiodiniaceae</taxon>
        <taxon>Symbiodinium</taxon>
    </lineage>
</organism>
<evidence type="ECO:0000313" key="4">
    <source>
        <dbReference type="Proteomes" id="UP000604046"/>
    </source>
</evidence>
<feature type="transmembrane region" description="Helical" evidence="1">
    <location>
        <begin position="341"/>
        <end position="362"/>
    </location>
</feature>
<dbReference type="OrthoDB" id="75724at2759"/>
<accession>A0A812S9N1</accession>
<name>A0A812S9N1_9DINO</name>
<dbReference type="AlphaFoldDB" id="A0A812S9N1"/>
<evidence type="ECO:0000313" key="3">
    <source>
        <dbReference type="EMBL" id="CAE7470093.1"/>
    </source>
</evidence>
<keyword evidence="1" id="KW-0472">Membrane</keyword>
<dbReference type="EMBL" id="CAJNDS010002429">
    <property type="protein sequence ID" value="CAE7470093.1"/>
    <property type="molecule type" value="Genomic_DNA"/>
</dbReference>
<dbReference type="SUPFAM" id="SSF46938">
    <property type="entry name" value="CRAL/TRIO N-terminal domain"/>
    <property type="match status" value="2"/>
</dbReference>
<dbReference type="SUPFAM" id="SSF52087">
    <property type="entry name" value="CRAL/TRIO domain"/>
    <property type="match status" value="2"/>
</dbReference>
<dbReference type="CDD" id="cd00170">
    <property type="entry name" value="SEC14"/>
    <property type="match status" value="2"/>
</dbReference>
<feature type="domain" description="CRAL-TRIO" evidence="2">
    <location>
        <begin position="146"/>
        <end position="326"/>
    </location>
</feature>
<dbReference type="PANTHER" id="PTHR47556">
    <property type="entry name" value="SEC14P-LIKE PHOSPHATIDYLINOSITOL TRANSFER FAMILY PROTEIN"/>
    <property type="match status" value="1"/>
</dbReference>
<dbReference type="InterPro" id="IPR036273">
    <property type="entry name" value="CRAL/TRIO_N_dom_sf"/>
</dbReference>
<keyword evidence="4" id="KW-1185">Reference proteome</keyword>
<dbReference type="PANTHER" id="PTHR47556:SF1">
    <property type="entry name" value="SEC14P-LIKE PHOSPHATIDYLINOSITOL TRANSFER FAMILY PROTEIN"/>
    <property type="match status" value="1"/>
</dbReference>
<comment type="caution">
    <text evidence="3">The sequence shown here is derived from an EMBL/GenBank/DDBJ whole genome shotgun (WGS) entry which is preliminary data.</text>
</comment>
<reference evidence="3" key="1">
    <citation type="submission" date="2021-02" db="EMBL/GenBank/DDBJ databases">
        <authorList>
            <person name="Dougan E. K."/>
            <person name="Rhodes N."/>
            <person name="Thang M."/>
            <person name="Chan C."/>
        </authorList>
    </citation>
    <scope>NUCLEOTIDE SEQUENCE</scope>
</reference>
<dbReference type="Proteomes" id="UP000604046">
    <property type="component" value="Unassembled WGS sequence"/>
</dbReference>
<dbReference type="Gene3D" id="3.40.525.10">
    <property type="entry name" value="CRAL-TRIO lipid binding domain"/>
    <property type="match status" value="2"/>
</dbReference>
<dbReference type="InterPro" id="IPR036865">
    <property type="entry name" value="CRAL-TRIO_dom_sf"/>
</dbReference>
<evidence type="ECO:0000256" key="1">
    <source>
        <dbReference type="SAM" id="Phobius"/>
    </source>
</evidence>
<dbReference type="SMART" id="SM00516">
    <property type="entry name" value="SEC14"/>
    <property type="match status" value="2"/>
</dbReference>
<dbReference type="PROSITE" id="PS50191">
    <property type="entry name" value="CRAL_TRIO"/>
    <property type="match status" value="2"/>
</dbReference>
<gene>
    <name evidence="3" type="ORF">SNAT2548_LOCUS26355</name>
</gene>
<sequence>MADDRRAHTLRGRALKLTVPAAAAAAAFFPNGVQLQLAFSGHTEVPKSSSAGLSNTALRAGPDLGSTYIEPCKVDGSIAWARINEVCQNLRSYKNLPNFQHRPAVENPGLVWWFLRDRRLDVKEATEKLVKCLRWRQRFRVEYLGPDMFLKEMRAGKGYVHRHPDVVGRPVIVAIARRHNVFDRSLLESSRMCTWMLETAMKQLHTLEPPPEGTKPRAPETSKPEQALGIFDLRDFSPLQADLEVAGFLIEALYNYYPGRTGKVLLVGAPDLFRTFWESIKPLLGRYSSLADFVSVEELRQHYFKPGLEPPEFAPPDTRGRQVVRSARFLGYFRSSTKRGMAGGMAAAAFSGASAFVVACGLRRRRQVLARTVRSALHSSPTGLGTCHIERPLDVDAETVDEHIRQLQRHIPDMLKFRGRPAAQNRALLWWFLRDRQLNVAEAASKLRKCLQWRKEFGVERLGPELFIKEMRSRKAYLHAHRDIAGRPVLVVIARRHNILERRFKESCSMCTWYMEQLLERLSIMEPSESSESSSDRVEQALAIVDLSGFTPLQADLEFVCFMIDVIHNYYPRRLARILLVDAPDLFESFWKSICPLLHHYKDLATFATAREVGRRYFSCPEKVPPELLKSYRV</sequence>
<feature type="domain" description="CRAL-TRIO" evidence="2">
    <location>
        <begin position="464"/>
        <end position="634"/>
    </location>
</feature>
<keyword evidence="1" id="KW-1133">Transmembrane helix</keyword>
<dbReference type="InterPro" id="IPR001251">
    <property type="entry name" value="CRAL-TRIO_dom"/>
</dbReference>